<name>A0AAV5T3T6_9BILA</name>
<comment type="caution">
    <text evidence="1">The sequence shown here is derived from an EMBL/GenBank/DDBJ whole genome shotgun (WGS) entry which is preliminary data.</text>
</comment>
<dbReference type="EMBL" id="BTSX01000003">
    <property type="protein sequence ID" value="GMS89617.1"/>
    <property type="molecule type" value="Genomic_DNA"/>
</dbReference>
<evidence type="ECO:0000313" key="1">
    <source>
        <dbReference type="EMBL" id="GMS89617.1"/>
    </source>
</evidence>
<proteinExistence type="predicted"/>
<organism evidence="1 2">
    <name type="scientific">Pristionchus entomophagus</name>
    <dbReference type="NCBI Taxonomy" id="358040"/>
    <lineage>
        <taxon>Eukaryota</taxon>
        <taxon>Metazoa</taxon>
        <taxon>Ecdysozoa</taxon>
        <taxon>Nematoda</taxon>
        <taxon>Chromadorea</taxon>
        <taxon>Rhabditida</taxon>
        <taxon>Rhabditina</taxon>
        <taxon>Diplogasteromorpha</taxon>
        <taxon>Diplogasteroidea</taxon>
        <taxon>Neodiplogasteridae</taxon>
        <taxon>Pristionchus</taxon>
    </lineage>
</organism>
<evidence type="ECO:0000313" key="2">
    <source>
        <dbReference type="Proteomes" id="UP001432027"/>
    </source>
</evidence>
<reference evidence="1" key="1">
    <citation type="submission" date="2023-10" db="EMBL/GenBank/DDBJ databases">
        <title>Genome assembly of Pristionchus species.</title>
        <authorList>
            <person name="Yoshida K."/>
            <person name="Sommer R.J."/>
        </authorList>
    </citation>
    <scope>NUCLEOTIDE SEQUENCE</scope>
    <source>
        <strain evidence="1">RS0144</strain>
    </source>
</reference>
<sequence>LLLPHQIKSDDGAKVHGINDEDFDKEACPNPEERDCKEGKNGKCTRYCFAVRNCGDENRDITRLLLTKAALLIVNKEGRIEEKYVNRHIAKYSRDYLAKHGKVYNILFRFEFKCGVEEAKKEIEKVTDVILYIGSDYANHYNPPTYGFDPTYLQLKNGGELKNGNRPLELYERSTICFHCIYVQHSTGWEFFYLSPSFREEINPHLYFNSWNLSSEETS</sequence>
<gene>
    <name evidence="1" type="ORF">PENTCL1PPCAC_11792</name>
</gene>
<feature type="non-terminal residue" evidence="1">
    <location>
        <position position="1"/>
    </location>
</feature>
<protein>
    <submittedName>
        <fullName evidence="1">Uncharacterized protein</fullName>
    </submittedName>
</protein>
<keyword evidence="2" id="KW-1185">Reference proteome</keyword>
<accession>A0AAV5T3T6</accession>
<dbReference type="Proteomes" id="UP001432027">
    <property type="component" value="Unassembled WGS sequence"/>
</dbReference>
<dbReference type="AlphaFoldDB" id="A0AAV5T3T6"/>